<feature type="compositionally biased region" description="Polar residues" evidence="1">
    <location>
        <begin position="58"/>
        <end position="76"/>
    </location>
</feature>
<comment type="caution">
    <text evidence="2">The sequence shown here is derived from an EMBL/GenBank/DDBJ whole genome shotgun (WGS) entry which is preliminary data.</text>
</comment>
<gene>
    <name evidence="2" type="ORF">RSSM_02113</name>
</gene>
<proteinExistence type="predicted"/>
<dbReference type="AlphaFoldDB" id="M5U5B4"/>
<organism evidence="2 3">
    <name type="scientific">Rhodopirellula sallentina SM41</name>
    <dbReference type="NCBI Taxonomy" id="1263870"/>
    <lineage>
        <taxon>Bacteria</taxon>
        <taxon>Pseudomonadati</taxon>
        <taxon>Planctomycetota</taxon>
        <taxon>Planctomycetia</taxon>
        <taxon>Pirellulales</taxon>
        <taxon>Pirellulaceae</taxon>
        <taxon>Rhodopirellula</taxon>
    </lineage>
</organism>
<protein>
    <submittedName>
        <fullName evidence="2">Uncharacterized protein</fullName>
    </submittedName>
</protein>
<keyword evidence="3" id="KW-1185">Reference proteome</keyword>
<feature type="region of interest" description="Disordered" evidence="1">
    <location>
        <begin position="58"/>
        <end position="77"/>
    </location>
</feature>
<dbReference type="PATRIC" id="fig|1263870.3.peg.2254"/>
<dbReference type="Proteomes" id="UP000011885">
    <property type="component" value="Unassembled WGS sequence"/>
</dbReference>
<accession>M5U5B4</accession>
<name>M5U5B4_9BACT</name>
<evidence type="ECO:0000256" key="1">
    <source>
        <dbReference type="SAM" id="MobiDB-lite"/>
    </source>
</evidence>
<dbReference type="EMBL" id="ANOH01000146">
    <property type="protein sequence ID" value="EMI56464.1"/>
    <property type="molecule type" value="Genomic_DNA"/>
</dbReference>
<evidence type="ECO:0000313" key="2">
    <source>
        <dbReference type="EMBL" id="EMI56464.1"/>
    </source>
</evidence>
<reference evidence="2 3" key="1">
    <citation type="journal article" date="2013" name="Mar. Genomics">
        <title>Expression of sulfatases in Rhodopirellula baltica and the diversity of sulfatases in the genus Rhodopirellula.</title>
        <authorList>
            <person name="Wegner C.E."/>
            <person name="Richter-Heitmann T."/>
            <person name="Klindworth A."/>
            <person name="Klockow C."/>
            <person name="Richter M."/>
            <person name="Achstetter T."/>
            <person name="Glockner F.O."/>
            <person name="Harder J."/>
        </authorList>
    </citation>
    <scope>NUCLEOTIDE SEQUENCE [LARGE SCALE GENOMIC DNA]</scope>
    <source>
        <strain evidence="2 3">SM41</strain>
    </source>
</reference>
<evidence type="ECO:0000313" key="3">
    <source>
        <dbReference type="Proteomes" id="UP000011885"/>
    </source>
</evidence>
<sequence length="87" mass="9710">MKHRDKPPDHRTTKLENRDVSTFITPTACFSKGQTGFGNTRDGNLTKNSRATRRIGIPQQNTPADSNASGTPTTYRINARVARHDQE</sequence>